<protein>
    <submittedName>
        <fullName evidence="2">Oxidoreductase, NAD-binding domain protein</fullName>
    </submittedName>
</protein>
<dbReference type="RefSeq" id="WP_021797041.1">
    <property type="nucleotide sequence ID" value="NZ_ACVN02000123.1"/>
</dbReference>
<proteinExistence type="predicted"/>
<feature type="domain" description="Gfo/Idh/MocA-like oxidoreductase N-terminal" evidence="1">
    <location>
        <begin position="3"/>
        <end position="119"/>
    </location>
</feature>
<gene>
    <name evidence="2" type="ORF">HMPREF0682_1232</name>
</gene>
<dbReference type="SUPFAM" id="SSF51735">
    <property type="entry name" value="NAD(P)-binding Rossmann-fold domains"/>
    <property type="match status" value="1"/>
</dbReference>
<dbReference type="PANTHER" id="PTHR43377:SF1">
    <property type="entry name" value="BILIVERDIN REDUCTASE A"/>
    <property type="match status" value="1"/>
</dbReference>
<dbReference type="Proteomes" id="UP000017052">
    <property type="component" value="Unassembled WGS sequence"/>
</dbReference>
<evidence type="ECO:0000259" key="1">
    <source>
        <dbReference type="Pfam" id="PF01408"/>
    </source>
</evidence>
<dbReference type="AlphaFoldDB" id="U2S0C9"/>
<evidence type="ECO:0000313" key="2">
    <source>
        <dbReference type="EMBL" id="ERK59228.1"/>
    </source>
</evidence>
<dbReference type="OrthoDB" id="9760689at2"/>
<dbReference type="EMBL" id="ACVN02000123">
    <property type="protein sequence ID" value="ERK59228.1"/>
    <property type="molecule type" value="Genomic_DNA"/>
</dbReference>
<dbReference type="PANTHER" id="PTHR43377">
    <property type="entry name" value="BILIVERDIN REDUCTASE A"/>
    <property type="match status" value="1"/>
</dbReference>
<dbReference type="Pfam" id="PF01408">
    <property type="entry name" value="GFO_IDH_MocA"/>
    <property type="match status" value="1"/>
</dbReference>
<dbReference type="GO" id="GO:0000166">
    <property type="term" value="F:nucleotide binding"/>
    <property type="evidence" value="ECO:0007669"/>
    <property type="project" value="InterPro"/>
</dbReference>
<dbReference type="InterPro" id="IPR051450">
    <property type="entry name" value="Gfo/Idh/MocA_Oxidoreductases"/>
</dbReference>
<name>U2S0C9_9ACTN</name>
<keyword evidence="3" id="KW-1185">Reference proteome</keyword>
<dbReference type="InterPro" id="IPR000683">
    <property type="entry name" value="Gfo/Idh/MocA-like_OxRdtase_N"/>
</dbReference>
<comment type="caution">
    <text evidence="2">The sequence shown here is derived from an EMBL/GenBank/DDBJ whole genome shotgun (WGS) entry which is preliminary data.</text>
</comment>
<evidence type="ECO:0000313" key="3">
    <source>
        <dbReference type="Proteomes" id="UP000017052"/>
    </source>
</evidence>
<sequence>MNRVLVCGSTFGAVHACAVDRADDLQLAGLFASGSERSKTLARAYGVPLWTGVEHVPRESDAVASVVLRSAALGGHGTELAEKLMDSGWNVLLEQPVRADEIKHLLASATRNKVILHVGNLYLRLPAVAMVTRVAGRMRGRIRSVRISASSQTLLPAAALLRRLVQGGSPRIEHVSTHAGVTTCIGCCSDTGFTLTVHNEQDSVNRDDGLLALLGAEIITDAGVLAMADCSGPALWYPRLEMGRLDAFGLPAGLPGSPHRGLVLSSSPGWSLDDFIRIAWTAAIAEDIRACARASVGSGSDRRELARSIADATWWTLLSREIGLPAQAEREAWRLDAAWFEQVRAIAEPE</sequence>
<organism evidence="2 3">
    <name type="scientific">Propionibacterium acidifaciens F0233</name>
    <dbReference type="NCBI Taxonomy" id="553198"/>
    <lineage>
        <taxon>Bacteria</taxon>
        <taxon>Bacillati</taxon>
        <taxon>Actinomycetota</taxon>
        <taxon>Actinomycetes</taxon>
        <taxon>Propionibacteriales</taxon>
        <taxon>Propionibacteriaceae</taxon>
        <taxon>Propionibacterium</taxon>
    </lineage>
</organism>
<dbReference type="InterPro" id="IPR036291">
    <property type="entry name" value="NAD(P)-bd_dom_sf"/>
</dbReference>
<dbReference type="Gene3D" id="3.40.50.720">
    <property type="entry name" value="NAD(P)-binding Rossmann-like Domain"/>
    <property type="match status" value="1"/>
</dbReference>
<reference evidence="2" key="1">
    <citation type="submission" date="2013-08" db="EMBL/GenBank/DDBJ databases">
        <authorList>
            <person name="Durkin A.S."/>
            <person name="Haft D.R."/>
            <person name="McCorrison J."/>
            <person name="Torralba M."/>
            <person name="Gillis M."/>
            <person name="Haft D.H."/>
            <person name="Methe B."/>
            <person name="Sutton G."/>
            <person name="Nelson K.E."/>
        </authorList>
    </citation>
    <scope>NUCLEOTIDE SEQUENCE [LARGE SCALE GENOMIC DNA]</scope>
    <source>
        <strain evidence="2">F0233</strain>
    </source>
</reference>
<accession>U2S0C9</accession>
<dbReference type="GeneID" id="95359447"/>